<name>A0A8H3FVZ0_9LECA</name>
<dbReference type="GO" id="GO:0017025">
    <property type="term" value="F:TBP-class protein binding"/>
    <property type="evidence" value="ECO:0007669"/>
    <property type="project" value="TreeGrafter"/>
</dbReference>
<feature type="compositionally biased region" description="Polar residues" evidence="1">
    <location>
        <begin position="403"/>
        <end position="416"/>
    </location>
</feature>
<sequence>MSSILHFSPAFKPSLSLSNSPSSPRHLSNKRKRGVQPLDSDGEGWKTDFAANATSVPSRQSKGFVTTLAAAPSVDISHGDITLHSQTPSDTDHEGLPASDFSRPFPHHVPETAPSMSQGRISDELATLKPPLYVATGRVPTATARKIPSSTGLRQHHLNAITATMHKCLSDGDYFRAGRAWAMLLRAEQIGHSMDLRTHDRWGVGAEILLRCESQTAQKTLDHRVLGLSRSTSNLRVKAESMEKAKEYYERIVLQYPYRKAFPNATGPLNFSIAMFSLWIYTVKERSSIALMAVGSFDEDIDKTDQEASDDGQWSSASDVELDRYQKREQAKRDTLQSAHEIATRLDGLLVSPPYSDNARFWKLCGEIALWIADLSVATIFSNSGSSTSGDYEDLTVGRSSRLRNFTRSTTSNEEQAGQERQKALAKAKKAFQRVKICGESPAE</sequence>
<organism evidence="2 3">
    <name type="scientific">Alectoria fallacina</name>
    <dbReference type="NCBI Taxonomy" id="1903189"/>
    <lineage>
        <taxon>Eukaryota</taxon>
        <taxon>Fungi</taxon>
        <taxon>Dikarya</taxon>
        <taxon>Ascomycota</taxon>
        <taxon>Pezizomycotina</taxon>
        <taxon>Lecanoromycetes</taxon>
        <taxon>OSLEUM clade</taxon>
        <taxon>Lecanoromycetidae</taxon>
        <taxon>Lecanorales</taxon>
        <taxon>Lecanorineae</taxon>
        <taxon>Parmeliaceae</taxon>
        <taxon>Alectoria</taxon>
    </lineage>
</organism>
<dbReference type="PANTHER" id="PTHR28244:SF1">
    <property type="entry name" value="RNA POLYMERASE I-SPECIFIC TRANSCRIPTION INITIATION FACTOR RRN11"/>
    <property type="match status" value="1"/>
</dbReference>
<protein>
    <submittedName>
        <fullName evidence="2">Uncharacterized protein</fullName>
    </submittedName>
</protein>
<dbReference type="OrthoDB" id="2159786at2759"/>
<dbReference type="GO" id="GO:0001164">
    <property type="term" value="F:RNA polymerase I core promoter sequence-specific DNA binding"/>
    <property type="evidence" value="ECO:0007669"/>
    <property type="project" value="InterPro"/>
</dbReference>
<proteinExistence type="predicted"/>
<evidence type="ECO:0000313" key="2">
    <source>
        <dbReference type="EMBL" id="CAF9931759.1"/>
    </source>
</evidence>
<evidence type="ECO:0000256" key="1">
    <source>
        <dbReference type="SAM" id="MobiDB-lite"/>
    </source>
</evidence>
<evidence type="ECO:0000313" key="3">
    <source>
        <dbReference type="Proteomes" id="UP000664203"/>
    </source>
</evidence>
<feature type="region of interest" description="Disordered" evidence="1">
    <location>
        <begin position="13"/>
        <end position="46"/>
    </location>
</feature>
<reference evidence="2" key="1">
    <citation type="submission" date="2021-03" db="EMBL/GenBank/DDBJ databases">
        <authorList>
            <person name="Tagirdzhanova G."/>
        </authorList>
    </citation>
    <scope>NUCLEOTIDE SEQUENCE</scope>
</reference>
<comment type="caution">
    <text evidence="2">The sequence shown here is derived from an EMBL/GenBank/DDBJ whole genome shotgun (WGS) entry which is preliminary data.</text>
</comment>
<dbReference type="AlphaFoldDB" id="A0A8H3FVZ0"/>
<feature type="compositionally biased region" description="Low complexity" evidence="1">
    <location>
        <begin position="13"/>
        <end position="26"/>
    </location>
</feature>
<dbReference type="Pfam" id="PF04090">
    <property type="entry name" value="Rrn11"/>
    <property type="match status" value="1"/>
</dbReference>
<gene>
    <name evidence="2" type="ORF">ALECFALPRED_005089</name>
</gene>
<dbReference type="PANTHER" id="PTHR28244">
    <property type="entry name" value="RNA POLYMERASE I-SPECIFIC TRANSCRIPTION INITIATION FACTOR RRN11"/>
    <property type="match status" value="1"/>
</dbReference>
<dbReference type="InterPro" id="IPR053029">
    <property type="entry name" value="RNA_pol_I-specific_init_factor"/>
</dbReference>
<feature type="region of interest" description="Disordered" evidence="1">
    <location>
        <begin position="403"/>
        <end position="424"/>
    </location>
</feature>
<dbReference type="Proteomes" id="UP000664203">
    <property type="component" value="Unassembled WGS sequence"/>
</dbReference>
<dbReference type="GO" id="GO:0001181">
    <property type="term" value="F:RNA polymerase I general transcription initiation factor activity"/>
    <property type="evidence" value="ECO:0007669"/>
    <property type="project" value="InterPro"/>
</dbReference>
<dbReference type="GO" id="GO:0042790">
    <property type="term" value="P:nucleolar large rRNA transcription by RNA polymerase I"/>
    <property type="evidence" value="ECO:0007669"/>
    <property type="project" value="TreeGrafter"/>
</dbReference>
<keyword evidence="3" id="KW-1185">Reference proteome</keyword>
<dbReference type="InterPro" id="IPR007224">
    <property type="entry name" value="TIF_Rrn11"/>
</dbReference>
<dbReference type="EMBL" id="CAJPDR010000311">
    <property type="protein sequence ID" value="CAF9931759.1"/>
    <property type="molecule type" value="Genomic_DNA"/>
</dbReference>
<dbReference type="GO" id="GO:0070860">
    <property type="term" value="C:RNA polymerase I core factor complex"/>
    <property type="evidence" value="ECO:0007669"/>
    <property type="project" value="TreeGrafter"/>
</dbReference>
<accession>A0A8H3FVZ0</accession>